<dbReference type="OrthoDB" id="9797755at2"/>
<protein>
    <recommendedName>
        <fullName evidence="3">Esterase/lipase superfamily enzyme</fullName>
    </recommendedName>
</protein>
<dbReference type="InterPro" id="IPR014586">
    <property type="entry name" value="UCP033909"/>
</dbReference>
<dbReference type="EMBL" id="LNCU01000098">
    <property type="protein sequence ID" value="KWV49838.1"/>
    <property type="molecule type" value="Genomic_DNA"/>
</dbReference>
<dbReference type="PANTHER" id="PTHR36513:SF1">
    <property type="entry name" value="TRANSMEMBRANE PROTEIN"/>
    <property type="match status" value="1"/>
</dbReference>
<dbReference type="Proteomes" id="UP000057737">
    <property type="component" value="Unassembled WGS sequence"/>
</dbReference>
<sequence>MHSPRHTAASLHVATVVLVALACCSCAIRPLQGVLVPTNETVEAVSRVPILVATTRTRSSSDPGEMFSRELSNEIAFGQVTVSIPPDHARAVGEIQWPVTPPGDPRRDFVTASAEYLDRVGFGGAITTVAKAGHRSKAMVFVHGFNNRFDDAIYRFAQFVHDGRLPVVPVLFSWPSQGVASLSSYEYDRKVAMQSSAPLAQLLDTVNSNPSIKEITLVCHSMGCLVTLEALHMKASRGGTMPKLKNVALVAPDVEFDRFLSQVREMGARRPRIGLFLSQDDIALKISKSIWGGTTRVGDINPEEEPYKSEIAQQKILVFDLTHLGGDDSHSRAFDEVSTVMGMLERRLAQGQQLGDDTSRTASAR</sequence>
<dbReference type="PROSITE" id="PS51257">
    <property type="entry name" value="PROKAR_LIPOPROTEIN"/>
    <property type="match status" value="1"/>
</dbReference>
<name>A0A109JIU5_9BRAD</name>
<accession>A0A109JIU5</accession>
<dbReference type="RefSeq" id="WP_066512018.1">
    <property type="nucleotide sequence ID" value="NZ_LNCU01000098.1"/>
</dbReference>
<evidence type="ECO:0000313" key="2">
    <source>
        <dbReference type="Proteomes" id="UP000057737"/>
    </source>
</evidence>
<dbReference type="AlphaFoldDB" id="A0A109JIU5"/>
<dbReference type="InterPro" id="IPR029058">
    <property type="entry name" value="AB_hydrolase_fold"/>
</dbReference>
<reference evidence="1 2" key="1">
    <citation type="submission" date="2015-11" db="EMBL/GenBank/DDBJ databases">
        <title>Draft Genome Sequence of the Strain BR 10303 (Bradyrhizobium sp.) isolated from nodules of Centrolobium paraense.</title>
        <authorList>
            <person name="Zelli J.E."/>
            <person name="Simoes-Araujo J.L."/>
            <person name="Barauna A.C."/>
            <person name="Silva K."/>
        </authorList>
    </citation>
    <scope>NUCLEOTIDE SEQUENCE [LARGE SCALE GENOMIC DNA]</scope>
    <source>
        <strain evidence="1 2">BR 10303</strain>
    </source>
</reference>
<keyword evidence="2" id="KW-1185">Reference proteome</keyword>
<dbReference type="PIRSF" id="PIRSF033909">
    <property type="entry name" value="UCP033909"/>
    <property type="match status" value="1"/>
</dbReference>
<evidence type="ECO:0000313" key="1">
    <source>
        <dbReference type="EMBL" id="KWV49838.1"/>
    </source>
</evidence>
<dbReference type="SUPFAM" id="SSF53474">
    <property type="entry name" value="alpha/beta-Hydrolases"/>
    <property type="match status" value="1"/>
</dbReference>
<dbReference type="Pfam" id="PF05990">
    <property type="entry name" value="DUF900"/>
    <property type="match status" value="1"/>
</dbReference>
<dbReference type="PANTHER" id="PTHR36513">
    <property type="entry name" value="ABC TRANSMEMBRANE TYPE-1 DOMAIN-CONTAINING PROTEIN"/>
    <property type="match status" value="1"/>
</dbReference>
<organism evidence="1 2">
    <name type="scientific">Bradyrhizobium macuxiense</name>
    <dbReference type="NCBI Taxonomy" id="1755647"/>
    <lineage>
        <taxon>Bacteria</taxon>
        <taxon>Pseudomonadati</taxon>
        <taxon>Pseudomonadota</taxon>
        <taxon>Alphaproteobacteria</taxon>
        <taxon>Hyphomicrobiales</taxon>
        <taxon>Nitrobacteraceae</taxon>
        <taxon>Bradyrhizobium</taxon>
    </lineage>
</organism>
<comment type="caution">
    <text evidence="1">The sequence shown here is derived from an EMBL/GenBank/DDBJ whole genome shotgun (WGS) entry which is preliminary data.</text>
</comment>
<dbReference type="InterPro" id="IPR010297">
    <property type="entry name" value="DUF900_hydrolase"/>
</dbReference>
<evidence type="ECO:0008006" key="3">
    <source>
        <dbReference type="Google" id="ProtNLM"/>
    </source>
</evidence>
<dbReference type="Gene3D" id="3.40.50.1820">
    <property type="entry name" value="alpha/beta hydrolase"/>
    <property type="match status" value="1"/>
</dbReference>
<proteinExistence type="predicted"/>
<gene>
    <name evidence="1" type="ORF">AS156_15015</name>
</gene>